<sequence>MKPAPQRAFITGLSLPVIRKLVRTVWTYRRYTIMTVLVRNESEWCTLRSPGRRPAAGLGRSDSYANRHRSDFNSGVRVTKDGRSWRIGAATDVEWIAGHTTAGISIATAIPPIFDAYATTYQADDVTAAAYEHALVEDLVTQTPEQPWWLAYLDTGAHDIVFPRAPRVSLYWNWPYVLVEAGPEQALTWRTGHMRHGQGSLPDLFFPADRSWLVSALWDDTWTCVGGPEPLINTLQRDPLANARRVRSDEDALPPGLTRE</sequence>
<organism evidence="1 2">
    <name type="scientific">Micromonospora krabiensis</name>
    <dbReference type="NCBI Taxonomy" id="307121"/>
    <lineage>
        <taxon>Bacteria</taxon>
        <taxon>Bacillati</taxon>
        <taxon>Actinomycetota</taxon>
        <taxon>Actinomycetes</taxon>
        <taxon>Micromonosporales</taxon>
        <taxon>Micromonosporaceae</taxon>
        <taxon>Micromonospora</taxon>
    </lineage>
</organism>
<keyword evidence="2" id="KW-1185">Reference proteome</keyword>
<evidence type="ECO:0000313" key="2">
    <source>
        <dbReference type="Proteomes" id="UP000199393"/>
    </source>
</evidence>
<accession>A0A1C3MZ99</accession>
<proteinExistence type="predicted"/>
<evidence type="ECO:0000313" key="1">
    <source>
        <dbReference type="EMBL" id="SBV25635.1"/>
    </source>
</evidence>
<dbReference type="EMBL" id="LT598496">
    <property type="protein sequence ID" value="SBV25635.1"/>
    <property type="molecule type" value="Genomic_DNA"/>
</dbReference>
<reference evidence="2" key="1">
    <citation type="submission" date="2016-06" db="EMBL/GenBank/DDBJ databases">
        <authorList>
            <person name="Varghese N."/>
        </authorList>
    </citation>
    <scope>NUCLEOTIDE SEQUENCE [LARGE SCALE GENOMIC DNA]</scope>
    <source>
        <strain evidence="2">DSM 45344</strain>
    </source>
</reference>
<dbReference type="AlphaFoldDB" id="A0A1C3MZ99"/>
<dbReference type="Proteomes" id="UP000199393">
    <property type="component" value="Chromosome I"/>
</dbReference>
<protein>
    <submittedName>
        <fullName evidence="1">Uncharacterized protein</fullName>
    </submittedName>
</protein>
<dbReference type="PATRIC" id="fig|307121.4.peg.1144"/>
<gene>
    <name evidence="1" type="ORF">GA0070620_1112</name>
</gene>
<name>A0A1C3MZ99_9ACTN</name>